<evidence type="ECO:0000313" key="1">
    <source>
        <dbReference type="EMBL" id="RDI64901.1"/>
    </source>
</evidence>
<protein>
    <submittedName>
        <fullName evidence="1">Uncharacterized protein</fullName>
    </submittedName>
</protein>
<keyword evidence="2" id="KW-1185">Reference proteome</keyword>
<dbReference type="STRING" id="1210086.GCA_001613105_02299"/>
<sequence>MVAPRRASLPGVTTEEPPLVLVRDEPAAISARASLFEAIAQEAGAVADLQPGNAAGALAELARAYALIASTEVTTTAGLTARSS</sequence>
<name>A0A370I440_9NOCA</name>
<organism evidence="1 2">
    <name type="scientific">Nocardia pseudobrasiliensis</name>
    <dbReference type="NCBI Taxonomy" id="45979"/>
    <lineage>
        <taxon>Bacteria</taxon>
        <taxon>Bacillati</taxon>
        <taxon>Actinomycetota</taxon>
        <taxon>Actinomycetes</taxon>
        <taxon>Mycobacteriales</taxon>
        <taxon>Nocardiaceae</taxon>
        <taxon>Nocardia</taxon>
    </lineage>
</organism>
<evidence type="ECO:0000313" key="2">
    <source>
        <dbReference type="Proteomes" id="UP000254869"/>
    </source>
</evidence>
<dbReference type="EMBL" id="QQBC01000007">
    <property type="protein sequence ID" value="RDI64901.1"/>
    <property type="molecule type" value="Genomic_DNA"/>
</dbReference>
<dbReference type="AlphaFoldDB" id="A0A370I440"/>
<proteinExistence type="predicted"/>
<accession>A0A370I440</accession>
<gene>
    <name evidence="1" type="ORF">DFR76_107278</name>
</gene>
<dbReference type="Proteomes" id="UP000254869">
    <property type="component" value="Unassembled WGS sequence"/>
</dbReference>
<reference evidence="1 2" key="1">
    <citation type="submission" date="2018-07" db="EMBL/GenBank/DDBJ databases">
        <title>Genomic Encyclopedia of Type Strains, Phase IV (KMG-IV): sequencing the most valuable type-strain genomes for metagenomic binning, comparative biology and taxonomic classification.</title>
        <authorList>
            <person name="Goeker M."/>
        </authorList>
    </citation>
    <scope>NUCLEOTIDE SEQUENCE [LARGE SCALE GENOMIC DNA]</scope>
    <source>
        <strain evidence="1 2">DSM 44290</strain>
    </source>
</reference>
<comment type="caution">
    <text evidence="1">The sequence shown here is derived from an EMBL/GenBank/DDBJ whole genome shotgun (WGS) entry which is preliminary data.</text>
</comment>